<gene>
    <name evidence="1" type="ORF">BYL167_LOCUS53468</name>
</gene>
<evidence type="ECO:0000313" key="2">
    <source>
        <dbReference type="Proteomes" id="UP000681967"/>
    </source>
</evidence>
<accession>A0A8S3CS93</accession>
<sequence>PILNDVSIGVVDIAIEFSLILVDAKQSRTSVFDVELNRSA</sequence>
<comment type="caution">
    <text evidence="1">The sequence shown here is derived from an EMBL/GenBank/DDBJ whole genome shotgun (WGS) entry which is preliminary data.</text>
</comment>
<reference evidence="1" key="1">
    <citation type="submission" date="2021-02" db="EMBL/GenBank/DDBJ databases">
        <authorList>
            <person name="Nowell W R."/>
        </authorList>
    </citation>
    <scope>NUCLEOTIDE SEQUENCE</scope>
</reference>
<feature type="non-terminal residue" evidence="1">
    <location>
        <position position="1"/>
    </location>
</feature>
<proteinExistence type="predicted"/>
<dbReference type="AlphaFoldDB" id="A0A8S3CS93"/>
<dbReference type="Proteomes" id="UP000681967">
    <property type="component" value="Unassembled WGS sequence"/>
</dbReference>
<dbReference type="EMBL" id="CAJOBH010179666">
    <property type="protein sequence ID" value="CAF4935578.1"/>
    <property type="molecule type" value="Genomic_DNA"/>
</dbReference>
<name>A0A8S3CS93_9BILA</name>
<evidence type="ECO:0000313" key="1">
    <source>
        <dbReference type="EMBL" id="CAF4935578.1"/>
    </source>
</evidence>
<protein>
    <submittedName>
        <fullName evidence="1">Uncharacterized protein</fullName>
    </submittedName>
</protein>
<organism evidence="1 2">
    <name type="scientific">Rotaria magnacalcarata</name>
    <dbReference type="NCBI Taxonomy" id="392030"/>
    <lineage>
        <taxon>Eukaryota</taxon>
        <taxon>Metazoa</taxon>
        <taxon>Spiralia</taxon>
        <taxon>Gnathifera</taxon>
        <taxon>Rotifera</taxon>
        <taxon>Eurotatoria</taxon>
        <taxon>Bdelloidea</taxon>
        <taxon>Philodinida</taxon>
        <taxon>Philodinidae</taxon>
        <taxon>Rotaria</taxon>
    </lineage>
</organism>